<organism evidence="2 3">
    <name type="scientific">Batillaria attramentaria</name>
    <dbReference type="NCBI Taxonomy" id="370345"/>
    <lineage>
        <taxon>Eukaryota</taxon>
        <taxon>Metazoa</taxon>
        <taxon>Spiralia</taxon>
        <taxon>Lophotrochozoa</taxon>
        <taxon>Mollusca</taxon>
        <taxon>Gastropoda</taxon>
        <taxon>Caenogastropoda</taxon>
        <taxon>Sorbeoconcha</taxon>
        <taxon>Cerithioidea</taxon>
        <taxon>Batillariidae</taxon>
        <taxon>Batillaria</taxon>
    </lineage>
</organism>
<dbReference type="PROSITE" id="PS50222">
    <property type="entry name" value="EF_HAND_2"/>
    <property type="match status" value="1"/>
</dbReference>
<accession>A0ABD0JQP6</accession>
<protein>
    <recommendedName>
        <fullName evidence="1">EF-hand domain-containing protein</fullName>
    </recommendedName>
</protein>
<reference evidence="2 3" key="1">
    <citation type="journal article" date="2023" name="Sci. Data">
        <title>Genome assembly of the Korean intertidal mud-creeper Batillaria attramentaria.</title>
        <authorList>
            <person name="Patra A.K."/>
            <person name="Ho P.T."/>
            <person name="Jun S."/>
            <person name="Lee S.J."/>
            <person name="Kim Y."/>
            <person name="Won Y.J."/>
        </authorList>
    </citation>
    <scope>NUCLEOTIDE SEQUENCE [LARGE SCALE GENOMIC DNA]</scope>
    <source>
        <strain evidence="2">Wonlab-2016</strain>
    </source>
</reference>
<keyword evidence="3" id="KW-1185">Reference proteome</keyword>
<feature type="domain" description="EF-hand" evidence="1">
    <location>
        <begin position="68"/>
        <end position="103"/>
    </location>
</feature>
<evidence type="ECO:0000259" key="1">
    <source>
        <dbReference type="PROSITE" id="PS50222"/>
    </source>
</evidence>
<gene>
    <name evidence="2" type="ORF">BaRGS_00031507</name>
</gene>
<dbReference type="EMBL" id="JACVVK020000354">
    <property type="protein sequence ID" value="KAK7477319.1"/>
    <property type="molecule type" value="Genomic_DNA"/>
</dbReference>
<comment type="caution">
    <text evidence="2">The sequence shown here is derived from an EMBL/GenBank/DDBJ whole genome shotgun (WGS) entry which is preliminary data.</text>
</comment>
<sequence length="149" mass="16926">MILYLCGQAIRRAGRWVRDNCNVGLGGVSCRGIKILRRRRSADVTTEHPVTAMLDKVCPKFDVGPNAKMEEVVDAAMMEMDDNKDGTLNTNESVRFTELMGVLDYCSEQRKYNYYFVSVQVYWTIVPNKGMSEPTAPNFPLFYSHVTTL</sequence>
<evidence type="ECO:0000313" key="2">
    <source>
        <dbReference type="EMBL" id="KAK7477319.1"/>
    </source>
</evidence>
<proteinExistence type="predicted"/>
<dbReference type="AlphaFoldDB" id="A0ABD0JQP6"/>
<evidence type="ECO:0000313" key="3">
    <source>
        <dbReference type="Proteomes" id="UP001519460"/>
    </source>
</evidence>
<dbReference type="InterPro" id="IPR002048">
    <property type="entry name" value="EF_hand_dom"/>
</dbReference>
<dbReference type="Proteomes" id="UP001519460">
    <property type="component" value="Unassembled WGS sequence"/>
</dbReference>
<name>A0ABD0JQP6_9CAEN</name>